<dbReference type="RefSeq" id="WP_076878453.1">
    <property type="nucleotide sequence ID" value="NZ_MLCN01000024.1"/>
</dbReference>
<dbReference type="Proteomes" id="UP000192132">
    <property type="component" value="Unassembled WGS sequence"/>
</dbReference>
<evidence type="ECO:0000313" key="2">
    <source>
        <dbReference type="EMBL" id="ONG39323.1"/>
    </source>
</evidence>
<sequence>MLPRLFKILIVAATTGVLSPGCAVHTPGGHVVVDPDRTHSKHPHDGNFCPPGQAKKGRC</sequence>
<reference evidence="2 3" key="1">
    <citation type="submission" date="2016-10" db="EMBL/GenBank/DDBJ databases">
        <title>Draft Genome sequence of Alkanindiges sp. strain H1.</title>
        <authorList>
            <person name="Subhash Y."/>
            <person name="Lee S."/>
        </authorList>
    </citation>
    <scope>NUCLEOTIDE SEQUENCE [LARGE SCALE GENOMIC DNA]</scope>
    <source>
        <strain evidence="2 3">H1</strain>
    </source>
</reference>
<keyword evidence="3" id="KW-1185">Reference proteome</keyword>
<evidence type="ECO:0000256" key="1">
    <source>
        <dbReference type="SAM" id="MobiDB-lite"/>
    </source>
</evidence>
<dbReference type="EMBL" id="MLCN01000024">
    <property type="protein sequence ID" value="ONG39323.1"/>
    <property type="molecule type" value="Genomic_DNA"/>
</dbReference>
<evidence type="ECO:0000313" key="3">
    <source>
        <dbReference type="Proteomes" id="UP000192132"/>
    </source>
</evidence>
<organism evidence="2 3">
    <name type="scientific">Alkanindiges hydrocarboniclasticus</name>
    <dbReference type="NCBI Taxonomy" id="1907941"/>
    <lineage>
        <taxon>Bacteria</taxon>
        <taxon>Pseudomonadati</taxon>
        <taxon>Pseudomonadota</taxon>
        <taxon>Gammaproteobacteria</taxon>
        <taxon>Moraxellales</taxon>
        <taxon>Moraxellaceae</taxon>
        <taxon>Alkanindiges</taxon>
    </lineage>
</organism>
<proteinExistence type="predicted"/>
<accession>A0A1S8CUX1</accession>
<feature type="region of interest" description="Disordered" evidence="1">
    <location>
        <begin position="35"/>
        <end position="59"/>
    </location>
</feature>
<dbReference type="OrthoDB" id="8969769at2"/>
<name>A0A1S8CUX1_9GAMM</name>
<dbReference type="AlphaFoldDB" id="A0A1S8CUX1"/>
<gene>
    <name evidence="2" type="ORF">BKE30_09855</name>
</gene>
<protein>
    <recommendedName>
        <fullName evidence="4">Lipoprotein</fullName>
    </recommendedName>
</protein>
<evidence type="ECO:0008006" key="4">
    <source>
        <dbReference type="Google" id="ProtNLM"/>
    </source>
</evidence>
<comment type="caution">
    <text evidence="2">The sequence shown here is derived from an EMBL/GenBank/DDBJ whole genome shotgun (WGS) entry which is preliminary data.</text>
</comment>